<evidence type="ECO:0000313" key="2">
    <source>
        <dbReference type="EMBL" id="QHT10377.1"/>
    </source>
</evidence>
<dbReference type="InterPro" id="IPR013320">
    <property type="entry name" value="ConA-like_dom_sf"/>
</dbReference>
<organism evidence="2">
    <name type="scientific">viral metagenome</name>
    <dbReference type="NCBI Taxonomy" id="1070528"/>
    <lineage>
        <taxon>unclassified sequences</taxon>
        <taxon>metagenomes</taxon>
        <taxon>organismal metagenomes</taxon>
    </lineage>
</organism>
<reference evidence="2" key="1">
    <citation type="journal article" date="2020" name="Nature">
        <title>Giant virus diversity and host interactions through global metagenomics.</title>
        <authorList>
            <person name="Schulz F."/>
            <person name="Roux S."/>
            <person name="Paez-Espino D."/>
            <person name="Jungbluth S."/>
            <person name="Walsh D.A."/>
            <person name="Denef V.J."/>
            <person name="McMahon K.D."/>
            <person name="Konstantinidis K.T."/>
            <person name="Eloe-Fadrosh E.A."/>
            <person name="Kyrpides N.C."/>
            <person name="Woyke T."/>
        </authorList>
    </citation>
    <scope>NUCLEOTIDE SEQUENCE</scope>
    <source>
        <strain evidence="2">GVMAG-M-3300023174-107</strain>
    </source>
</reference>
<evidence type="ECO:0008006" key="3">
    <source>
        <dbReference type="Google" id="ProtNLM"/>
    </source>
</evidence>
<dbReference type="AlphaFoldDB" id="A0A6C0D1H4"/>
<feature type="transmembrane region" description="Helical" evidence="1">
    <location>
        <begin position="6"/>
        <end position="23"/>
    </location>
</feature>
<feature type="transmembrane region" description="Helical" evidence="1">
    <location>
        <begin position="35"/>
        <end position="60"/>
    </location>
</feature>
<sequence>MDTGTFSMIIIGLIIIVGGYLIMTDAVEGRSKMILIVVMGILTIAIIVNLGIFSSGVAALDSPVSAMSVIKPIMGGSYKYTANYSLTTWIYVSDWNTKPGTAKEIIKRKVRGVGEKVNNPRLSLDSYENQLNIDFCTYPKINGGIPVTNTINIPNIPTQKWVNITCCFSDKNIDTYINGKLVDTTIPPGALWYPSYKSNDTNLTSDLAINICPNKLGFSGLISNTKYYDNILTPEDAWNIYNKGYSSNMFGNLLNKYNASVTFYENQNQVGSPFYIM</sequence>
<accession>A0A6C0D1H4</accession>
<name>A0A6C0D1H4_9ZZZZ</name>
<keyword evidence="1" id="KW-0812">Transmembrane</keyword>
<protein>
    <recommendedName>
        <fullName evidence="3">LamG domain-containing protein</fullName>
    </recommendedName>
</protein>
<proteinExistence type="predicted"/>
<keyword evidence="1" id="KW-0472">Membrane</keyword>
<evidence type="ECO:0000256" key="1">
    <source>
        <dbReference type="SAM" id="Phobius"/>
    </source>
</evidence>
<dbReference type="Pfam" id="PF13385">
    <property type="entry name" value="Laminin_G_3"/>
    <property type="match status" value="1"/>
</dbReference>
<dbReference type="Gene3D" id="2.60.120.200">
    <property type="match status" value="1"/>
</dbReference>
<dbReference type="EMBL" id="MN739520">
    <property type="protein sequence ID" value="QHT10377.1"/>
    <property type="molecule type" value="Genomic_DNA"/>
</dbReference>
<dbReference type="SUPFAM" id="SSF49899">
    <property type="entry name" value="Concanavalin A-like lectins/glucanases"/>
    <property type="match status" value="1"/>
</dbReference>
<keyword evidence="1" id="KW-1133">Transmembrane helix</keyword>